<dbReference type="Proteomes" id="UP001179952">
    <property type="component" value="Unassembled WGS sequence"/>
</dbReference>
<evidence type="ECO:0000313" key="3">
    <source>
        <dbReference type="Proteomes" id="UP001179952"/>
    </source>
</evidence>
<reference evidence="2" key="2">
    <citation type="submission" date="2023-06" db="EMBL/GenBank/DDBJ databases">
        <authorList>
            <person name="Ma L."/>
            <person name="Liu K.-W."/>
            <person name="Li Z."/>
            <person name="Hsiao Y.-Y."/>
            <person name="Qi Y."/>
            <person name="Fu T."/>
            <person name="Tang G."/>
            <person name="Zhang D."/>
            <person name="Sun W.-H."/>
            <person name="Liu D.-K."/>
            <person name="Li Y."/>
            <person name="Chen G.-Z."/>
            <person name="Liu X.-D."/>
            <person name="Liao X.-Y."/>
            <person name="Jiang Y.-T."/>
            <person name="Yu X."/>
            <person name="Hao Y."/>
            <person name="Huang J."/>
            <person name="Zhao X.-W."/>
            <person name="Ke S."/>
            <person name="Chen Y.-Y."/>
            <person name="Wu W.-L."/>
            <person name="Hsu J.-L."/>
            <person name="Lin Y.-F."/>
            <person name="Huang M.-D."/>
            <person name="Li C.-Y."/>
            <person name="Huang L."/>
            <person name="Wang Z.-W."/>
            <person name="Zhao X."/>
            <person name="Zhong W.-Y."/>
            <person name="Peng D.-H."/>
            <person name="Ahmad S."/>
            <person name="Lan S."/>
            <person name="Zhang J.-S."/>
            <person name="Tsai W.-C."/>
            <person name="Van De Peer Y."/>
            <person name="Liu Z.-J."/>
        </authorList>
    </citation>
    <scope>NUCLEOTIDE SEQUENCE</scope>
    <source>
        <strain evidence="2">SCP</strain>
        <tissue evidence="2">Leaves</tissue>
    </source>
</reference>
<proteinExistence type="predicted"/>
<evidence type="ECO:0000259" key="1">
    <source>
        <dbReference type="SMART" id="SM01172"/>
    </source>
</evidence>
<keyword evidence="3" id="KW-1185">Reference proteome</keyword>
<gene>
    <name evidence="2" type="ORF">QJS04_geneDACA023216</name>
</gene>
<reference evidence="2" key="1">
    <citation type="journal article" date="2023" name="Nat. Commun.">
        <title>Diploid and tetraploid genomes of Acorus and the evolution of monocots.</title>
        <authorList>
            <person name="Ma L."/>
            <person name="Liu K.W."/>
            <person name="Li Z."/>
            <person name="Hsiao Y.Y."/>
            <person name="Qi Y."/>
            <person name="Fu T."/>
            <person name="Tang G.D."/>
            <person name="Zhang D."/>
            <person name="Sun W.H."/>
            <person name="Liu D.K."/>
            <person name="Li Y."/>
            <person name="Chen G.Z."/>
            <person name="Liu X.D."/>
            <person name="Liao X.Y."/>
            <person name="Jiang Y.T."/>
            <person name="Yu X."/>
            <person name="Hao Y."/>
            <person name="Huang J."/>
            <person name="Zhao X.W."/>
            <person name="Ke S."/>
            <person name="Chen Y.Y."/>
            <person name="Wu W.L."/>
            <person name="Hsu J.L."/>
            <person name="Lin Y.F."/>
            <person name="Huang M.D."/>
            <person name="Li C.Y."/>
            <person name="Huang L."/>
            <person name="Wang Z.W."/>
            <person name="Zhao X."/>
            <person name="Zhong W.Y."/>
            <person name="Peng D.H."/>
            <person name="Ahmad S."/>
            <person name="Lan S."/>
            <person name="Zhang J.S."/>
            <person name="Tsai W.C."/>
            <person name="Van de Peer Y."/>
            <person name="Liu Z.J."/>
        </authorList>
    </citation>
    <scope>NUCLEOTIDE SEQUENCE</scope>
    <source>
        <strain evidence="2">SCP</strain>
    </source>
</reference>
<dbReference type="PANTHER" id="PTHR45952">
    <property type="entry name" value="ALUMINUM INDUCED PROTEIN WITH YGL AND LRDR MOTIFS"/>
    <property type="match status" value="1"/>
</dbReference>
<comment type="caution">
    <text evidence="2">The sequence shown here is derived from an EMBL/GenBank/DDBJ whole genome shotgun (WGS) entry which is preliminary data.</text>
</comment>
<dbReference type="AlphaFoldDB" id="A0AAV9ANQ4"/>
<dbReference type="Pfam" id="PF12481">
    <property type="entry name" value="DUF3700"/>
    <property type="match status" value="1"/>
</dbReference>
<accession>A0AAV9ANQ4</accession>
<evidence type="ECO:0000313" key="2">
    <source>
        <dbReference type="EMBL" id="KAK1265786.1"/>
    </source>
</evidence>
<protein>
    <recommendedName>
        <fullName evidence="1">DUF3700 domain-containing protein</fullName>
    </recommendedName>
</protein>
<dbReference type="SMART" id="SM01172">
    <property type="entry name" value="DUF3700"/>
    <property type="match status" value="1"/>
</dbReference>
<dbReference type="PANTHER" id="PTHR45952:SF4">
    <property type="entry name" value="ALUMINUM INDUCED PROTEIN WITH YGL AND LRDR MOTIFS"/>
    <property type="match status" value="1"/>
</dbReference>
<organism evidence="2 3">
    <name type="scientific">Acorus gramineus</name>
    <name type="common">Dwarf sweet flag</name>
    <dbReference type="NCBI Taxonomy" id="55184"/>
    <lineage>
        <taxon>Eukaryota</taxon>
        <taxon>Viridiplantae</taxon>
        <taxon>Streptophyta</taxon>
        <taxon>Embryophyta</taxon>
        <taxon>Tracheophyta</taxon>
        <taxon>Spermatophyta</taxon>
        <taxon>Magnoliopsida</taxon>
        <taxon>Liliopsida</taxon>
        <taxon>Acoraceae</taxon>
        <taxon>Acorus</taxon>
    </lineage>
</organism>
<dbReference type="InterPro" id="IPR024286">
    <property type="entry name" value="DUF3700"/>
</dbReference>
<dbReference type="Gene3D" id="3.60.20.10">
    <property type="entry name" value="Glutamine Phosphoribosylpyrophosphate, subunit 1, domain 1"/>
    <property type="match status" value="1"/>
</dbReference>
<dbReference type="InterPro" id="IPR044828">
    <property type="entry name" value="TSJT1-like"/>
</dbReference>
<feature type="domain" description="DUF3700" evidence="1">
    <location>
        <begin position="1"/>
        <end position="138"/>
    </location>
</feature>
<dbReference type="InterPro" id="IPR029055">
    <property type="entry name" value="Ntn_hydrolases_N"/>
</dbReference>
<dbReference type="EMBL" id="JAUJYN010000007">
    <property type="protein sequence ID" value="KAK1265786.1"/>
    <property type="molecule type" value="Genomic_DNA"/>
</dbReference>
<sequence length="140" mass="15554">MSEKTRDNDYITWNFYPTKATHGGDVTYPRMTQKTNWCKGRCALGLDNIASLKDQVTELNNTANEVVIVIEAYPADQVVRGIHGKFVFILFDSSKNGAFIASDADGRVPFFWATNSKEASGTDSFCHKSIRLTTPDGIQP</sequence>
<name>A0AAV9ANQ4_ACOGR</name>